<feature type="region of interest" description="Disordered" evidence="1">
    <location>
        <begin position="241"/>
        <end position="281"/>
    </location>
</feature>
<sequence length="281" mass="31302">MNNGNSNSNGNSNIRSTTSDQRISNSIDWSSSIRSIQLSIDSSNILSSSSSTATALVSNNQTIHLDQQVQLKITLTLDHPTVLTNKNDQKLNGLIENQLRSFFSISIEATLIDRSDHKHSSSTNDYQEPIKDLLPSSLLKDERIQNSRVDRSDSTELFTADSFNSKNHSNRTVQVYVERVSDKRWSIFWLLSTKIDSSLINQSRPVSLCISSVVFFKNLRHSHQILRPTSPRARIVSASSVYQYSSNSQPKPPSVRGYDLGEADGEDDDSGGDLSVVVRQV</sequence>
<evidence type="ECO:0000256" key="1">
    <source>
        <dbReference type="SAM" id="MobiDB-lite"/>
    </source>
</evidence>
<protein>
    <submittedName>
        <fullName evidence="2">Expressed protein</fullName>
    </submittedName>
</protein>
<feature type="compositionally biased region" description="Acidic residues" evidence="1">
    <location>
        <begin position="261"/>
        <end position="271"/>
    </location>
</feature>
<organism evidence="2 3">
    <name type="scientific">Phakopsora pachyrhizi</name>
    <name type="common">Asian soybean rust disease fungus</name>
    <dbReference type="NCBI Taxonomy" id="170000"/>
    <lineage>
        <taxon>Eukaryota</taxon>
        <taxon>Fungi</taxon>
        <taxon>Dikarya</taxon>
        <taxon>Basidiomycota</taxon>
        <taxon>Pucciniomycotina</taxon>
        <taxon>Pucciniomycetes</taxon>
        <taxon>Pucciniales</taxon>
        <taxon>Phakopsoraceae</taxon>
        <taxon>Phakopsora</taxon>
    </lineage>
</organism>
<accession>A0AAV0AYM5</accession>
<dbReference type="EMBL" id="CALTRL010001649">
    <property type="protein sequence ID" value="CAH7673255.1"/>
    <property type="molecule type" value="Genomic_DNA"/>
</dbReference>
<proteinExistence type="predicted"/>
<feature type="region of interest" description="Disordered" evidence="1">
    <location>
        <begin position="1"/>
        <end position="21"/>
    </location>
</feature>
<feature type="compositionally biased region" description="Low complexity" evidence="1">
    <location>
        <begin position="1"/>
        <end position="13"/>
    </location>
</feature>
<name>A0AAV0AYM5_PHAPC</name>
<comment type="caution">
    <text evidence="2">The sequence shown here is derived from an EMBL/GenBank/DDBJ whole genome shotgun (WGS) entry which is preliminary data.</text>
</comment>
<dbReference type="Proteomes" id="UP001153365">
    <property type="component" value="Unassembled WGS sequence"/>
</dbReference>
<evidence type="ECO:0000313" key="2">
    <source>
        <dbReference type="EMBL" id="CAH7673255.1"/>
    </source>
</evidence>
<reference evidence="2" key="1">
    <citation type="submission" date="2022-06" db="EMBL/GenBank/DDBJ databases">
        <authorList>
            <consortium name="SYNGENTA / RWTH Aachen University"/>
        </authorList>
    </citation>
    <scope>NUCLEOTIDE SEQUENCE</scope>
</reference>
<dbReference type="AlphaFoldDB" id="A0AAV0AYM5"/>
<keyword evidence="3" id="KW-1185">Reference proteome</keyword>
<gene>
    <name evidence="2" type="ORF">PPACK8108_LOCUS8135</name>
</gene>
<evidence type="ECO:0000313" key="3">
    <source>
        <dbReference type="Proteomes" id="UP001153365"/>
    </source>
</evidence>